<evidence type="ECO:0000313" key="7">
    <source>
        <dbReference type="Proteomes" id="UP000053941"/>
    </source>
</evidence>
<evidence type="ECO:0000259" key="5">
    <source>
        <dbReference type="Pfam" id="PF01850"/>
    </source>
</evidence>
<dbReference type="EMBL" id="LIAS01000051">
    <property type="protein sequence ID" value="KRO30853.1"/>
    <property type="molecule type" value="Genomic_DNA"/>
</dbReference>
<keyword evidence="3" id="KW-0378">Hydrolase</keyword>
<dbReference type="InterPro" id="IPR002716">
    <property type="entry name" value="PIN_dom"/>
</dbReference>
<feature type="domain" description="PIN" evidence="5">
    <location>
        <begin position="8"/>
        <end position="122"/>
    </location>
</feature>
<dbReference type="SUPFAM" id="SSF88723">
    <property type="entry name" value="PIN domain-like"/>
    <property type="match status" value="1"/>
</dbReference>
<proteinExistence type="predicted"/>
<evidence type="ECO:0000313" key="6">
    <source>
        <dbReference type="EMBL" id="KRO30853.1"/>
    </source>
</evidence>
<keyword evidence="1" id="KW-0540">Nuclease</keyword>
<evidence type="ECO:0000256" key="1">
    <source>
        <dbReference type="ARBA" id="ARBA00022722"/>
    </source>
</evidence>
<dbReference type="Pfam" id="PF01850">
    <property type="entry name" value="PIN"/>
    <property type="match status" value="1"/>
</dbReference>
<gene>
    <name evidence="6" type="ORF">ABR60_01370</name>
</gene>
<protein>
    <recommendedName>
        <fullName evidence="5">PIN domain-containing protein</fullName>
    </recommendedName>
</protein>
<keyword evidence="2" id="KW-0479">Metal-binding</keyword>
<dbReference type="InterPro" id="IPR029060">
    <property type="entry name" value="PIN-like_dom_sf"/>
</dbReference>
<dbReference type="Proteomes" id="UP000053941">
    <property type="component" value="Unassembled WGS sequence"/>
</dbReference>
<dbReference type="Gene3D" id="3.40.50.1010">
    <property type="entry name" value="5'-nuclease"/>
    <property type="match status" value="1"/>
</dbReference>
<dbReference type="GO" id="GO:0004518">
    <property type="term" value="F:nuclease activity"/>
    <property type="evidence" value="ECO:0007669"/>
    <property type="project" value="UniProtKB-KW"/>
</dbReference>
<name>A0A0R2NY95_9ACTN</name>
<dbReference type="AlphaFoldDB" id="A0A0R2NY95"/>
<evidence type="ECO:0000256" key="2">
    <source>
        <dbReference type="ARBA" id="ARBA00022723"/>
    </source>
</evidence>
<keyword evidence="4" id="KW-0460">Magnesium</keyword>
<organism evidence="6 7">
    <name type="scientific">Actinobacteria bacterium BACL2 MAG-120802-bin41</name>
    <dbReference type="NCBI Taxonomy" id="1655568"/>
    <lineage>
        <taxon>Bacteria</taxon>
        <taxon>Bacillati</taxon>
        <taxon>Actinomycetota</taxon>
        <taxon>Actinomycetes</taxon>
        <taxon>Actinomycetes incertae sedis</taxon>
        <taxon>ac1 cluster</taxon>
    </lineage>
</organism>
<accession>A0A0R2NY95</accession>
<evidence type="ECO:0000256" key="3">
    <source>
        <dbReference type="ARBA" id="ARBA00022801"/>
    </source>
</evidence>
<sequence>MGRKSHADTSWLIALLNPLDISHKLAMRQLEELNAPASISTFVLAELMVSFEKSDIGSIPVTLREIEKSFSPIVELSKEIAISAAQIRSSSKITLGDAIVIASALDQDSELLTFDKNMKAVYERNK</sequence>
<evidence type="ECO:0000256" key="4">
    <source>
        <dbReference type="ARBA" id="ARBA00022842"/>
    </source>
</evidence>
<reference evidence="6 7" key="1">
    <citation type="submission" date="2015-10" db="EMBL/GenBank/DDBJ databases">
        <title>Metagenome-Assembled Genomes uncover a global brackish microbiome.</title>
        <authorList>
            <person name="Hugerth L.W."/>
            <person name="Larsson J."/>
            <person name="Alneberg J."/>
            <person name="Lindh M.V."/>
            <person name="Legrand C."/>
            <person name="Pinhassi J."/>
            <person name="Andersson A.F."/>
        </authorList>
    </citation>
    <scope>NUCLEOTIDE SEQUENCE [LARGE SCALE GENOMIC DNA]</scope>
    <source>
        <strain evidence="6">BACL2 MAG-120802-bin41</strain>
    </source>
</reference>
<dbReference type="GO" id="GO:0046872">
    <property type="term" value="F:metal ion binding"/>
    <property type="evidence" value="ECO:0007669"/>
    <property type="project" value="UniProtKB-KW"/>
</dbReference>
<dbReference type="GO" id="GO:0016787">
    <property type="term" value="F:hydrolase activity"/>
    <property type="evidence" value="ECO:0007669"/>
    <property type="project" value="UniProtKB-KW"/>
</dbReference>
<comment type="caution">
    <text evidence="6">The sequence shown here is derived from an EMBL/GenBank/DDBJ whole genome shotgun (WGS) entry which is preliminary data.</text>
</comment>